<sequence>MLYTVKEVAALSQVTVKTLHHYHKIELLLPYEISEAGYRLYGVKELERLQQILFYRELDFPLEKIKQLLEGESRLGILSDQKDLLLARKQRLDRLIQTLDESIESVVKGEVMDQSSMFKGFESEQKWKNALAEHKEYLKETYGLDILEDRPIDVKDMNEKASRADRFMEEMAKALKAGMKFDDETVRGLIREHIDFLNQNVHATSAEDFALQARFFLDDDFHRNIMESRQTGLAYYLFTAAESYAVK</sequence>
<dbReference type="InterPro" id="IPR036244">
    <property type="entry name" value="TipA-like_antibiotic-bd"/>
</dbReference>
<dbReference type="GO" id="GO:0003677">
    <property type="term" value="F:DNA binding"/>
    <property type="evidence" value="ECO:0007669"/>
    <property type="project" value="UniProtKB-KW"/>
</dbReference>
<dbReference type="InterPro" id="IPR000551">
    <property type="entry name" value="MerR-type_HTH_dom"/>
</dbReference>
<gene>
    <name evidence="6" type="ORF">B7C51_24360</name>
</gene>
<dbReference type="CDD" id="cd01106">
    <property type="entry name" value="HTH_TipAL-Mta"/>
    <property type="match status" value="1"/>
</dbReference>
<dbReference type="RefSeq" id="WP_036654309.1">
    <property type="nucleotide sequence ID" value="NZ_CP020557.1"/>
</dbReference>
<feature type="domain" description="HTH merR-type" evidence="5">
    <location>
        <begin position="2"/>
        <end position="71"/>
    </location>
</feature>
<keyword evidence="2" id="KW-0238">DNA-binding</keyword>
<dbReference type="EMBL" id="CP020557">
    <property type="protein sequence ID" value="ARF70304.1"/>
    <property type="molecule type" value="Genomic_DNA"/>
</dbReference>
<dbReference type="PANTHER" id="PTHR30204">
    <property type="entry name" value="REDOX-CYCLING DRUG-SENSING TRANSCRIPTIONAL ACTIVATOR SOXR"/>
    <property type="match status" value="1"/>
</dbReference>
<dbReference type="Proteomes" id="UP000192727">
    <property type="component" value="Chromosome"/>
</dbReference>
<dbReference type="InterPro" id="IPR012925">
    <property type="entry name" value="TipAS_dom"/>
</dbReference>
<protein>
    <submittedName>
        <fullName evidence="6">MerR family transcriptional regulator</fullName>
    </submittedName>
</protein>
<dbReference type="SMART" id="SM00422">
    <property type="entry name" value="HTH_MERR"/>
    <property type="match status" value="1"/>
</dbReference>
<dbReference type="SUPFAM" id="SSF46955">
    <property type="entry name" value="Putative DNA-binding domain"/>
    <property type="match status" value="1"/>
</dbReference>
<keyword evidence="4" id="KW-0804">Transcription</keyword>
<dbReference type="InterPro" id="IPR047057">
    <property type="entry name" value="MerR_fam"/>
</dbReference>
<evidence type="ECO:0000256" key="3">
    <source>
        <dbReference type="ARBA" id="ARBA00023159"/>
    </source>
</evidence>
<dbReference type="PANTHER" id="PTHR30204:SF90">
    <property type="entry name" value="HTH-TYPE TRANSCRIPTIONAL ACTIVATOR MTA"/>
    <property type="match status" value="1"/>
</dbReference>
<dbReference type="AlphaFoldDB" id="A0A1V0UYP6"/>
<dbReference type="InterPro" id="IPR009061">
    <property type="entry name" value="DNA-bd_dom_put_sf"/>
</dbReference>
<evidence type="ECO:0000256" key="2">
    <source>
        <dbReference type="ARBA" id="ARBA00023125"/>
    </source>
</evidence>
<reference evidence="6 7" key="1">
    <citation type="submission" date="2017-03" db="EMBL/GenBank/DDBJ databases">
        <title>Paenibacillus larvae genome sequencing.</title>
        <authorList>
            <person name="Dingman D.W."/>
        </authorList>
    </citation>
    <scope>NUCLEOTIDE SEQUENCE [LARGE SCALE GENOMIC DNA]</scope>
    <source>
        <strain evidence="6 7">SAG 10367</strain>
    </source>
</reference>
<dbReference type="Pfam" id="PF13411">
    <property type="entry name" value="MerR_1"/>
    <property type="match status" value="1"/>
</dbReference>
<organism evidence="6 7">
    <name type="scientific">Paenibacillus larvae subsp. pulvifaciens</name>
    <dbReference type="NCBI Taxonomy" id="1477"/>
    <lineage>
        <taxon>Bacteria</taxon>
        <taxon>Bacillati</taxon>
        <taxon>Bacillota</taxon>
        <taxon>Bacilli</taxon>
        <taxon>Bacillales</taxon>
        <taxon>Paenibacillaceae</taxon>
        <taxon>Paenibacillus</taxon>
    </lineage>
</organism>
<evidence type="ECO:0000313" key="7">
    <source>
        <dbReference type="Proteomes" id="UP000192727"/>
    </source>
</evidence>
<name>A0A1V0UYP6_9BACL</name>
<keyword evidence="1" id="KW-0805">Transcription regulation</keyword>
<dbReference type="PROSITE" id="PS50937">
    <property type="entry name" value="HTH_MERR_2"/>
    <property type="match status" value="1"/>
</dbReference>
<dbReference type="GO" id="GO:0003700">
    <property type="term" value="F:DNA-binding transcription factor activity"/>
    <property type="evidence" value="ECO:0007669"/>
    <property type="project" value="InterPro"/>
</dbReference>
<dbReference type="SUPFAM" id="SSF89082">
    <property type="entry name" value="Antibiotic binding domain of TipA-like multidrug resistance regulators"/>
    <property type="match status" value="1"/>
</dbReference>
<evidence type="ECO:0000256" key="4">
    <source>
        <dbReference type="ARBA" id="ARBA00023163"/>
    </source>
</evidence>
<proteinExistence type="predicted"/>
<accession>A0A1V0UYP6</accession>
<dbReference type="Gene3D" id="1.10.490.50">
    <property type="entry name" value="Antibiotic binding domain of TipA-like multidrug resistance regulators"/>
    <property type="match status" value="1"/>
</dbReference>
<dbReference type="Gene3D" id="1.10.1660.10">
    <property type="match status" value="1"/>
</dbReference>
<evidence type="ECO:0000259" key="5">
    <source>
        <dbReference type="PROSITE" id="PS50937"/>
    </source>
</evidence>
<evidence type="ECO:0000256" key="1">
    <source>
        <dbReference type="ARBA" id="ARBA00023015"/>
    </source>
</evidence>
<evidence type="ECO:0000313" key="6">
    <source>
        <dbReference type="EMBL" id="ARF70304.1"/>
    </source>
</evidence>
<dbReference type="Pfam" id="PF07739">
    <property type="entry name" value="TipAS"/>
    <property type="match status" value="1"/>
</dbReference>
<keyword evidence="3" id="KW-0010">Activator</keyword>